<dbReference type="RefSeq" id="WP_116479465.1">
    <property type="nucleotide sequence ID" value="NZ_QEKV01000001.1"/>
</dbReference>
<evidence type="ECO:0000313" key="2">
    <source>
        <dbReference type="EMBL" id="PVY95526.1"/>
    </source>
</evidence>
<dbReference type="InterPro" id="IPR036514">
    <property type="entry name" value="SGNH_hydro_sf"/>
</dbReference>
<name>A0A2U1E6F0_9FIRM</name>
<comment type="caution">
    <text evidence="2">The sequence shown here is derived from an EMBL/GenBank/DDBJ whole genome shotgun (WGS) entry which is preliminary data.</text>
</comment>
<evidence type="ECO:0000259" key="1">
    <source>
        <dbReference type="Pfam" id="PF13472"/>
    </source>
</evidence>
<dbReference type="InterPro" id="IPR051532">
    <property type="entry name" value="Ester_Hydrolysis_Enzymes"/>
</dbReference>
<dbReference type="Pfam" id="PF13472">
    <property type="entry name" value="Lipase_GDSL_2"/>
    <property type="match status" value="1"/>
</dbReference>
<dbReference type="EMBL" id="QEKV01000001">
    <property type="protein sequence ID" value="PVY95526.1"/>
    <property type="molecule type" value="Genomic_DNA"/>
</dbReference>
<dbReference type="Gene3D" id="3.40.50.1110">
    <property type="entry name" value="SGNH hydrolase"/>
    <property type="match status" value="1"/>
</dbReference>
<feature type="domain" description="SGNH hydrolase-type esterase" evidence="1">
    <location>
        <begin position="108"/>
        <end position="260"/>
    </location>
</feature>
<dbReference type="AlphaFoldDB" id="A0A2U1E6F0"/>
<dbReference type="SUPFAM" id="SSF52266">
    <property type="entry name" value="SGNH hydrolase"/>
    <property type="match status" value="1"/>
</dbReference>
<gene>
    <name evidence="2" type="ORF">C7381_10152</name>
</gene>
<organism evidence="2 3">
    <name type="scientific">Ezakiella coagulans</name>
    <dbReference type="NCBI Taxonomy" id="46507"/>
    <lineage>
        <taxon>Bacteria</taxon>
        <taxon>Bacillati</taxon>
        <taxon>Bacillota</taxon>
        <taxon>Tissierellia</taxon>
        <taxon>Ezakiella</taxon>
    </lineage>
</organism>
<proteinExistence type="predicted"/>
<evidence type="ECO:0000313" key="3">
    <source>
        <dbReference type="Proteomes" id="UP000245793"/>
    </source>
</evidence>
<dbReference type="PANTHER" id="PTHR30383">
    <property type="entry name" value="THIOESTERASE 1/PROTEASE 1/LYSOPHOSPHOLIPASE L1"/>
    <property type="match status" value="1"/>
</dbReference>
<accession>A0A2U1E6F0</accession>
<keyword evidence="3" id="KW-1185">Reference proteome</keyword>
<protein>
    <submittedName>
        <fullName evidence="2">Lysophospholipase L1-like esterase</fullName>
    </submittedName>
</protein>
<dbReference type="Proteomes" id="UP000245793">
    <property type="component" value="Unassembled WGS sequence"/>
</dbReference>
<reference evidence="2 3" key="1">
    <citation type="submission" date="2018-04" db="EMBL/GenBank/DDBJ databases">
        <title>Genomic Encyclopedia of Type Strains, Phase IV (KMG-IV): sequencing the most valuable type-strain genomes for metagenomic binning, comparative biology and taxonomic classification.</title>
        <authorList>
            <person name="Goeker M."/>
        </authorList>
    </citation>
    <scope>NUCLEOTIDE SEQUENCE [LARGE SCALE GENOMIC DNA]</scope>
    <source>
        <strain evidence="2 3">DSM 20705</strain>
    </source>
</reference>
<dbReference type="InterPro" id="IPR013830">
    <property type="entry name" value="SGNH_hydro"/>
</dbReference>
<sequence>MKKVISLVSLLCIFLFVGVFLHIDNAHFNKRALARAEELNGVISGDKYFEDILIAKGQSYLKEQKQVLLNKKKNDIVKAKDQDKKPTYEVNPNDGTNFKEVFKNAVFIGDSISNALSYYKHLEAKNVVAKLGQNIRTTKKEIKNIKAKNPTHIYIMLGMNDSMFVKDAAKFKKSYKELVTELQKSLPNAKIYFQSILPADVNNKKATARVSNDKIKSFNDALVELAGEMKLEFIDLRPFINSHPNFYEPDGIHLNKNFHRYWLKFIQVNYFN</sequence>